<accession>A0A1H7WT51</accession>
<dbReference type="GO" id="GO:0042626">
    <property type="term" value="F:ATPase-coupled transmembrane transporter activity"/>
    <property type="evidence" value="ECO:0007669"/>
    <property type="project" value="TreeGrafter"/>
</dbReference>
<evidence type="ECO:0000313" key="11">
    <source>
        <dbReference type="EMBL" id="SEM24475.1"/>
    </source>
</evidence>
<keyword evidence="3" id="KW-0813">Transport</keyword>
<dbReference type="SUPFAM" id="SSF52540">
    <property type="entry name" value="P-loop containing nucleoside triphosphate hydrolases"/>
    <property type="match status" value="1"/>
</dbReference>
<dbReference type="CDD" id="cd03225">
    <property type="entry name" value="ABC_cobalt_CbiO_domain1"/>
    <property type="match status" value="1"/>
</dbReference>
<keyword evidence="6 11" id="KW-0067">ATP-binding</keyword>
<evidence type="ECO:0000256" key="4">
    <source>
        <dbReference type="ARBA" id="ARBA00022475"/>
    </source>
</evidence>
<dbReference type="GO" id="GO:0016887">
    <property type="term" value="F:ATP hydrolysis activity"/>
    <property type="evidence" value="ECO:0007669"/>
    <property type="project" value="InterPro"/>
</dbReference>
<keyword evidence="13" id="KW-1185">Reference proteome</keyword>
<dbReference type="AlphaFoldDB" id="A0A1H7WT51"/>
<feature type="domain" description="ABC transporter" evidence="9">
    <location>
        <begin position="4"/>
        <end position="245"/>
    </location>
</feature>
<dbReference type="EMBL" id="FOBL01000039">
    <property type="protein sequence ID" value="SEM24475.1"/>
    <property type="molecule type" value="Genomic_DNA"/>
</dbReference>
<dbReference type="InterPro" id="IPR050095">
    <property type="entry name" value="ECF_ABC_transporter_ATP-bd"/>
</dbReference>
<reference evidence="11 12" key="1">
    <citation type="submission" date="2016-10" db="EMBL/GenBank/DDBJ databases">
        <authorList>
            <person name="de Groot N.N."/>
        </authorList>
    </citation>
    <scope>NUCLEOTIDE SEQUENCE [LARGE SCALE GENOMIC DNA]</scope>
    <source>
        <strain evidence="11 12">DSM 19182</strain>
    </source>
</reference>
<dbReference type="Proteomes" id="UP000321425">
    <property type="component" value="Unassembled WGS sequence"/>
</dbReference>
<dbReference type="OrthoDB" id="9784332at2"/>
<dbReference type="PROSITE" id="PS00211">
    <property type="entry name" value="ABC_TRANSPORTER_1"/>
    <property type="match status" value="1"/>
</dbReference>
<evidence type="ECO:0000259" key="9">
    <source>
        <dbReference type="PROSITE" id="PS50893"/>
    </source>
</evidence>
<dbReference type="GO" id="GO:0043190">
    <property type="term" value="C:ATP-binding cassette (ABC) transporter complex"/>
    <property type="evidence" value="ECO:0007669"/>
    <property type="project" value="TreeGrafter"/>
</dbReference>
<keyword evidence="7" id="KW-1278">Translocase</keyword>
<evidence type="ECO:0000256" key="3">
    <source>
        <dbReference type="ARBA" id="ARBA00022448"/>
    </source>
</evidence>
<dbReference type="InterPro" id="IPR017871">
    <property type="entry name" value="ABC_transporter-like_CS"/>
</dbReference>
<comment type="similarity">
    <text evidence="2">Belongs to the ABC transporter superfamily.</text>
</comment>
<dbReference type="InterPro" id="IPR015856">
    <property type="entry name" value="ABC_transpr_CbiO/EcfA_su"/>
</dbReference>
<dbReference type="EMBL" id="BJUX01000035">
    <property type="protein sequence ID" value="GEK90152.1"/>
    <property type="molecule type" value="Genomic_DNA"/>
</dbReference>
<dbReference type="Gene3D" id="3.40.50.300">
    <property type="entry name" value="P-loop containing nucleotide triphosphate hydrolases"/>
    <property type="match status" value="1"/>
</dbReference>
<keyword evidence="4" id="KW-1003">Cell membrane</keyword>
<sequence>MSIIEVENLKYRYPDLTDLVLDDLSFSVEKGECLGIVGENTAGKSTLCYALAGLIPHFYKGAYGGKVTVNGLVVREHEIAEIVENIGLVFENPFSQMTGAKKTVYEEVAFGLENLGLDRKEMHRRIEQYLKLLDVFGLKDKNPFDLSGGQMQRVAIASVLAMEPDVLILDEPTSQLDPQGSREVFEVIEQLTEKGMTIILVEHKMEQIAQYADRVLLLHQGRQVALDTPEKIFSRPDLKGFGVTPPVVTNISKALNVRYPDSELFPVTIEAFKRLEEAK</sequence>
<dbReference type="InterPro" id="IPR027417">
    <property type="entry name" value="P-loop_NTPase"/>
</dbReference>
<dbReference type="PANTHER" id="PTHR43553:SF27">
    <property type="entry name" value="ENERGY-COUPLING FACTOR TRANSPORTER ATP-BINDING PROTEIN ECFA2"/>
    <property type="match status" value="1"/>
</dbReference>
<evidence type="ECO:0000256" key="8">
    <source>
        <dbReference type="ARBA" id="ARBA00023136"/>
    </source>
</evidence>
<comment type="subcellular location">
    <subcellularLocation>
        <location evidence="1">Cell membrane</location>
        <topology evidence="1">Peripheral membrane protein</topology>
    </subcellularLocation>
</comment>
<dbReference type="PROSITE" id="PS50893">
    <property type="entry name" value="ABC_TRANSPORTER_2"/>
    <property type="match status" value="1"/>
</dbReference>
<evidence type="ECO:0000256" key="2">
    <source>
        <dbReference type="ARBA" id="ARBA00005417"/>
    </source>
</evidence>
<reference evidence="10 13" key="2">
    <citation type="submission" date="2019-07" db="EMBL/GenBank/DDBJ databases">
        <title>Whole genome shotgun sequence of Alkalibacterium putridalgicola NBRC 103243.</title>
        <authorList>
            <person name="Hosoyama A."/>
            <person name="Uohara A."/>
            <person name="Ohji S."/>
            <person name="Ichikawa N."/>
        </authorList>
    </citation>
    <scope>NUCLEOTIDE SEQUENCE [LARGE SCALE GENOMIC DNA]</scope>
    <source>
        <strain evidence="10 13">NBRC 103243</strain>
    </source>
</reference>
<protein>
    <submittedName>
        <fullName evidence="10">ABC transporter ATP-binding protein</fullName>
    </submittedName>
    <submittedName>
        <fullName evidence="11">Energy-coupling factor transport system ATP-binding protein</fullName>
    </submittedName>
</protein>
<evidence type="ECO:0000256" key="5">
    <source>
        <dbReference type="ARBA" id="ARBA00022741"/>
    </source>
</evidence>
<dbReference type="Proteomes" id="UP000198548">
    <property type="component" value="Unassembled WGS sequence"/>
</dbReference>
<evidence type="ECO:0000256" key="6">
    <source>
        <dbReference type="ARBA" id="ARBA00022840"/>
    </source>
</evidence>
<dbReference type="STRING" id="426703.SAMN04488100_1395"/>
<evidence type="ECO:0000256" key="1">
    <source>
        <dbReference type="ARBA" id="ARBA00004202"/>
    </source>
</evidence>
<dbReference type="Pfam" id="PF00005">
    <property type="entry name" value="ABC_tran"/>
    <property type="match status" value="1"/>
</dbReference>
<proteinExistence type="inferred from homology"/>
<evidence type="ECO:0000256" key="7">
    <source>
        <dbReference type="ARBA" id="ARBA00022967"/>
    </source>
</evidence>
<evidence type="ECO:0000313" key="10">
    <source>
        <dbReference type="EMBL" id="GEK90152.1"/>
    </source>
</evidence>
<evidence type="ECO:0000313" key="12">
    <source>
        <dbReference type="Proteomes" id="UP000198548"/>
    </source>
</evidence>
<dbReference type="GO" id="GO:0005524">
    <property type="term" value="F:ATP binding"/>
    <property type="evidence" value="ECO:0007669"/>
    <property type="project" value="UniProtKB-KW"/>
</dbReference>
<name>A0A1H7WT51_9LACT</name>
<gene>
    <name evidence="10" type="ORF">APU01nite_21910</name>
    <name evidence="11" type="ORF">SAMN04488100_1395</name>
</gene>
<dbReference type="SMART" id="SM00382">
    <property type="entry name" value="AAA"/>
    <property type="match status" value="1"/>
</dbReference>
<dbReference type="FunFam" id="3.40.50.300:FF:000224">
    <property type="entry name" value="Energy-coupling factor transporter ATP-binding protein EcfA"/>
    <property type="match status" value="1"/>
</dbReference>
<keyword evidence="5" id="KW-0547">Nucleotide-binding</keyword>
<dbReference type="InterPro" id="IPR003439">
    <property type="entry name" value="ABC_transporter-like_ATP-bd"/>
</dbReference>
<dbReference type="InterPro" id="IPR003593">
    <property type="entry name" value="AAA+_ATPase"/>
</dbReference>
<keyword evidence="8" id="KW-0472">Membrane</keyword>
<evidence type="ECO:0000313" key="13">
    <source>
        <dbReference type="Proteomes" id="UP000321425"/>
    </source>
</evidence>
<organism evidence="11 12">
    <name type="scientific">Alkalibacterium putridalgicola</name>
    <dbReference type="NCBI Taxonomy" id="426703"/>
    <lineage>
        <taxon>Bacteria</taxon>
        <taxon>Bacillati</taxon>
        <taxon>Bacillota</taxon>
        <taxon>Bacilli</taxon>
        <taxon>Lactobacillales</taxon>
        <taxon>Carnobacteriaceae</taxon>
        <taxon>Alkalibacterium</taxon>
    </lineage>
</organism>
<dbReference type="PANTHER" id="PTHR43553">
    <property type="entry name" value="HEAVY METAL TRANSPORTER"/>
    <property type="match status" value="1"/>
</dbReference>
<dbReference type="RefSeq" id="WP_143058713.1">
    <property type="nucleotide sequence ID" value="NZ_BJUX01000035.1"/>
</dbReference>